<dbReference type="WBParaSite" id="TASK_0000933701-mRNA-1">
    <property type="protein sequence ID" value="TASK_0000933701-mRNA-1"/>
    <property type="gene ID" value="TASK_0000933701"/>
</dbReference>
<evidence type="ECO:0000313" key="3">
    <source>
        <dbReference type="WBParaSite" id="TASK_0000933701-mRNA-1"/>
    </source>
</evidence>
<sequence>MVRPQLGLGGYLEGINCVSKATYLGLEGKCAGSCEVLGSGSRVCKRFHPVGQPVLGGCRVDATGEITKDTTVSISCDAMDLNKRPVPHRPQQTSDDVYAKLKGVFDRTDHVLSGALTASDPNNISVTVQSLSRLIKDGTKVATEANGKLLFVYCTIELLLSKFVDKTVTQLVEATNRLEVINTNALKMTLSTPSAVTATSSDMAQSAQHQLSTFIQHVIKDFQKVSQTSLKVDSVAVGTIILSSFFDVLASATLHRHLVTLQEEVAKSLDSLLASDESTAASTELGRISLRKESKSKADSCLCEFYNDTSSSSITFTKLEDLFDDTDNILIQTMLTNGSLSGFADTEHNSVAAHSMAVGLTFYKNGEELLVREMPNSFVVRIPTGSSFLLEANK</sequence>
<dbReference type="AlphaFoldDB" id="A0A0R3WES6"/>
<proteinExistence type="predicted"/>
<evidence type="ECO:0000313" key="2">
    <source>
        <dbReference type="Proteomes" id="UP000282613"/>
    </source>
</evidence>
<gene>
    <name evidence="1" type="ORF">TASK_LOCUS9338</name>
</gene>
<dbReference type="STRING" id="60517.A0A0R3WES6"/>
<dbReference type="Proteomes" id="UP000282613">
    <property type="component" value="Unassembled WGS sequence"/>
</dbReference>
<reference evidence="1 2" key="2">
    <citation type="submission" date="2018-11" db="EMBL/GenBank/DDBJ databases">
        <authorList>
            <consortium name="Pathogen Informatics"/>
        </authorList>
    </citation>
    <scope>NUCLEOTIDE SEQUENCE [LARGE SCALE GENOMIC DNA]</scope>
</reference>
<name>A0A0R3WES6_TAEAS</name>
<keyword evidence="2" id="KW-1185">Reference proteome</keyword>
<dbReference type="EMBL" id="UYRS01019104">
    <property type="protein sequence ID" value="VDK42893.1"/>
    <property type="molecule type" value="Genomic_DNA"/>
</dbReference>
<evidence type="ECO:0000313" key="1">
    <source>
        <dbReference type="EMBL" id="VDK42893.1"/>
    </source>
</evidence>
<accession>A0A0R3WES6</accession>
<organism evidence="3">
    <name type="scientific">Taenia asiatica</name>
    <name type="common">Asian tapeworm</name>
    <dbReference type="NCBI Taxonomy" id="60517"/>
    <lineage>
        <taxon>Eukaryota</taxon>
        <taxon>Metazoa</taxon>
        <taxon>Spiralia</taxon>
        <taxon>Lophotrochozoa</taxon>
        <taxon>Platyhelminthes</taxon>
        <taxon>Cestoda</taxon>
        <taxon>Eucestoda</taxon>
        <taxon>Cyclophyllidea</taxon>
        <taxon>Taeniidae</taxon>
        <taxon>Taenia</taxon>
    </lineage>
</organism>
<reference evidence="3" key="1">
    <citation type="submission" date="2017-02" db="UniProtKB">
        <authorList>
            <consortium name="WormBaseParasite"/>
        </authorList>
    </citation>
    <scope>IDENTIFICATION</scope>
</reference>
<protein>
    <submittedName>
        <fullName evidence="3">GPS domain-containing protein</fullName>
    </submittedName>
</protein>